<name>A0ABQ8E0U6_BRANA</name>
<comment type="similarity">
    <text evidence="1">Belongs to the senescence regulator S40 family.</text>
</comment>
<evidence type="ECO:0000313" key="3">
    <source>
        <dbReference type="EMBL" id="KAH0935234.1"/>
    </source>
</evidence>
<evidence type="ECO:0000256" key="2">
    <source>
        <dbReference type="SAM" id="MobiDB-lite"/>
    </source>
</evidence>
<organism evidence="3 4">
    <name type="scientific">Brassica napus</name>
    <name type="common">Rape</name>
    <dbReference type="NCBI Taxonomy" id="3708"/>
    <lineage>
        <taxon>Eukaryota</taxon>
        <taxon>Viridiplantae</taxon>
        <taxon>Streptophyta</taxon>
        <taxon>Embryophyta</taxon>
        <taxon>Tracheophyta</taxon>
        <taxon>Spermatophyta</taxon>
        <taxon>Magnoliopsida</taxon>
        <taxon>eudicotyledons</taxon>
        <taxon>Gunneridae</taxon>
        <taxon>Pentapetalae</taxon>
        <taxon>rosids</taxon>
        <taxon>malvids</taxon>
        <taxon>Brassicales</taxon>
        <taxon>Brassicaceae</taxon>
        <taxon>Brassiceae</taxon>
        <taxon>Brassica</taxon>
    </lineage>
</organism>
<dbReference type="Pfam" id="PF04520">
    <property type="entry name" value="Senescence_reg"/>
    <property type="match status" value="1"/>
</dbReference>
<proteinExistence type="inferred from homology"/>
<accession>A0ABQ8E0U6</accession>
<reference evidence="3 4" key="1">
    <citation type="submission" date="2021-05" db="EMBL/GenBank/DDBJ databases">
        <title>Genome Assembly of Synthetic Allotetraploid Brassica napus Reveals Homoeologous Exchanges between Subgenomes.</title>
        <authorList>
            <person name="Davis J.T."/>
        </authorList>
    </citation>
    <scope>NUCLEOTIDE SEQUENCE [LARGE SCALE GENOMIC DNA]</scope>
    <source>
        <strain evidence="4">cv. Da-Ae</strain>
        <tissue evidence="3">Seedling</tissue>
    </source>
</reference>
<dbReference type="InterPro" id="IPR007608">
    <property type="entry name" value="Senescence_reg_S40"/>
</dbReference>
<gene>
    <name evidence="3" type="ORF">HID58_012351</name>
</gene>
<dbReference type="PANTHER" id="PTHR33083">
    <property type="entry name" value="EXPRESSED PROTEIN"/>
    <property type="match status" value="1"/>
</dbReference>
<sequence length="200" mass="23346">VWEPGGVFVKLAKWNRLETCHVYGWLMRVIGVGDVKFVKNQNASLLSVVGVMNLAGHEVLEMQECFYKTWKDKYKKIEHKECSKNIFDLSMSEELQESEVIFSDEYYTRNKNKNSIDENNKTKTTAMEKKSSPVRIPSRSIFRRAEEEEEEEEGEITPPHIIIGKRRMEAQMAFSFCTLKGRELSRHRNSVLRMTGFLEV</sequence>
<keyword evidence="4" id="KW-1185">Reference proteome</keyword>
<dbReference type="EMBL" id="JAGKQM010000003">
    <property type="protein sequence ID" value="KAH0935234.1"/>
    <property type="molecule type" value="Genomic_DNA"/>
</dbReference>
<dbReference type="PANTHER" id="PTHR33083:SF69">
    <property type="entry name" value="PROTEIN S40-3"/>
    <property type="match status" value="1"/>
</dbReference>
<evidence type="ECO:0000313" key="4">
    <source>
        <dbReference type="Proteomes" id="UP000824890"/>
    </source>
</evidence>
<protein>
    <submittedName>
        <fullName evidence="3">Uncharacterized protein</fullName>
    </submittedName>
</protein>
<feature type="region of interest" description="Disordered" evidence="2">
    <location>
        <begin position="113"/>
        <end position="132"/>
    </location>
</feature>
<feature type="non-terminal residue" evidence="3">
    <location>
        <position position="1"/>
    </location>
</feature>
<comment type="caution">
    <text evidence="3">The sequence shown here is derived from an EMBL/GenBank/DDBJ whole genome shotgun (WGS) entry which is preliminary data.</text>
</comment>
<dbReference type="Proteomes" id="UP000824890">
    <property type="component" value="Unassembled WGS sequence"/>
</dbReference>
<feature type="compositionally biased region" description="Basic and acidic residues" evidence="2">
    <location>
        <begin position="114"/>
        <end position="131"/>
    </location>
</feature>
<evidence type="ECO:0000256" key="1">
    <source>
        <dbReference type="ARBA" id="ARBA00034773"/>
    </source>
</evidence>